<comment type="caution">
    <text evidence="9">The sequence shown here is derived from an EMBL/GenBank/DDBJ whole genome shotgun (WGS) entry which is preliminary data.</text>
</comment>
<dbReference type="SUPFAM" id="SSF53474">
    <property type="entry name" value="alpha/beta-Hydrolases"/>
    <property type="match status" value="2"/>
</dbReference>
<reference evidence="10" key="1">
    <citation type="journal article" date="2019" name="Int. J. Syst. Evol. Microbiol.">
        <title>The Global Catalogue of Microorganisms (GCM) 10K type strain sequencing project: providing services to taxonomists for standard genome sequencing and annotation.</title>
        <authorList>
            <consortium name="The Broad Institute Genomics Platform"/>
            <consortium name="The Broad Institute Genome Sequencing Center for Infectious Disease"/>
            <person name="Wu L."/>
            <person name="Ma J."/>
        </authorList>
    </citation>
    <scope>NUCLEOTIDE SEQUENCE [LARGE SCALE GENOMIC DNA]</scope>
    <source>
        <strain evidence="10">CGMCC 4.7242</strain>
    </source>
</reference>
<keyword evidence="2" id="KW-0719">Serine esterase</keyword>
<dbReference type="Gene3D" id="3.40.50.1820">
    <property type="entry name" value="alpha/beta hydrolase"/>
    <property type="match status" value="1"/>
</dbReference>
<dbReference type="Proteomes" id="UP001597353">
    <property type="component" value="Unassembled WGS sequence"/>
</dbReference>
<evidence type="ECO:0000256" key="8">
    <source>
        <dbReference type="SAM" id="SignalP"/>
    </source>
</evidence>
<evidence type="ECO:0000256" key="1">
    <source>
        <dbReference type="ARBA" id="ARBA00006249"/>
    </source>
</evidence>
<name>A0ABW4S1P1_9RHOB</name>
<evidence type="ECO:0000313" key="10">
    <source>
        <dbReference type="Proteomes" id="UP001597353"/>
    </source>
</evidence>
<evidence type="ECO:0000256" key="7">
    <source>
        <dbReference type="ARBA" id="ARBA00023157"/>
    </source>
</evidence>
<keyword evidence="10" id="KW-1185">Reference proteome</keyword>
<dbReference type="PANTHER" id="PTHR33938">
    <property type="entry name" value="FERULOYL ESTERASE B-RELATED"/>
    <property type="match status" value="1"/>
</dbReference>
<gene>
    <name evidence="9" type="ORF">ACFSGJ_03635</name>
</gene>
<evidence type="ECO:0000256" key="2">
    <source>
        <dbReference type="ARBA" id="ARBA00022487"/>
    </source>
</evidence>
<dbReference type="RefSeq" id="WP_390259583.1">
    <property type="nucleotide sequence ID" value="NZ_JBHUGH010000002.1"/>
</dbReference>
<dbReference type="InterPro" id="IPR011118">
    <property type="entry name" value="Tannase/feruloyl_esterase"/>
</dbReference>
<feature type="chain" id="PRO_5046126180" evidence="8">
    <location>
        <begin position="24"/>
        <end position="527"/>
    </location>
</feature>
<dbReference type="InterPro" id="IPR029058">
    <property type="entry name" value="AB_hydrolase_fold"/>
</dbReference>
<dbReference type="GO" id="GO:0016787">
    <property type="term" value="F:hydrolase activity"/>
    <property type="evidence" value="ECO:0007669"/>
    <property type="project" value="UniProtKB-KW"/>
</dbReference>
<feature type="signal peptide" evidence="8">
    <location>
        <begin position="1"/>
        <end position="23"/>
    </location>
</feature>
<evidence type="ECO:0000256" key="4">
    <source>
        <dbReference type="ARBA" id="ARBA00022729"/>
    </source>
</evidence>
<proteinExistence type="inferred from homology"/>
<keyword evidence="5 9" id="KW-0378">Hydrolase</keyword>
<comment type="similarity">
    <text evidence="1">Belongs to the tannase family.</text>
</comment>
<sequence>MKPLHLTGLAGGLMLAAAMPAVAQTACAEMSAAPLDGVTITSAAEVDATEAAPAHCEILAQIAPADPEGWPINLRVVLPEDWSGHAVQFGGGGFNGTIPQQAGGRWQTPAAAQEFPFKGHATFSGDSGHSVDDLPYGPDIDVRRASFALNQEAFERYARRSVNETYGAAMQIIEAHYGTPADLRYFVGFSQGGKEAMVAAQDHPEDYDGILVGDPVANLTGLKIAHLQSSLGFYRNGGEGWVGPELAQLVTDAVYAQCDPQDGLEDGWIANFEGCEPDLSSLLCAEGQTGDCLTEAQLEAVMNVARPVELDFEIANGLTGHAGYPWGNTAWQGSFAGSRPVPSQPGPSQDGYDSYVYTLGDGYARFFIAQDAEYDTLGFDPNDPALRDRIVAVSQILDATNPDLSGLRDRGGRMILYAGGASEVPPAEVAAYWTRVNETMGADAVTEFARFYIFPSINHGGVGPEGMPNRADLFSVLETWVTEGTAPGDLVNSNDAGTITRPLCQYPAWPQYQGGDESAAESFACVQ</sequence>
<evidence type="ECO:0000313" key="9">
    <source>
        <dbReference type="EMBL" id="MFD1911304.1"/>
    </source>
</evidence>
<accession>A0ABW4S1P1</accession>
<evidence type="ECO:0000256" key="3">
    <source>
        <dbReference type="ARBA" id="ARBA00022723"/>
    </source>
</evidence>
<dbReference type="Pfam" id="PF07519">
    <property type="entry name" value="Tannase"/>
    <property type="match status" value="1"/>
</dbReference>
<keyword evidence="6" id="KW-0106">Calcium</keyword>
<keyword evidence="3" id="KW-0479">Metal-binding</keyword>
<keyword evidence="7" id="KW-1015">Disulfide bond</keyword>
<protein>
    <submittedName>
        <fullName evidence="9">Tannase/feruloyl esterase family alpha/beta hydrolase</fullName>
    </submittedName>
</protein>
<organism evidence="9 10">
    <name type="scientific">Halodurantibacterium flavum</name>
    <dbReference type="NCBI Taxonomy" id="1382802"/>
    <lineage>
        <taxon>Bacteria</taxon>
        <taxon>Pseudomonadati</taxon>
        <taxon>Pseudomonadota</taxon>
        <taxon>Alphaproteobacteria</taxon>
        <taxon>Rhodobacterales</taxon>
        <taxon>Paracoccaceae</taxon>
        <taxon>Halodurantibacterium</taxon>
    </lineage>
</organism>
<keyword evidence="4 8" id="KW-0732">Signal</keyword>
<dbReference type="EMBL" id="JBHUGH010000002">
    <property type="protein sequence ID" value="MFD1911304.1"/>
    <property type="molecule type" value="Genomic_DNA"/>
</dbReference>
<dbReference type="PANTHER" id="PTHR33938:SF15">
    <property type="entry name" value="FERULOYL ESTERASE B-RELATED"/>
    <property type="match status" value="1"/>
</dbReference>
<evidence type="ECO:0000256" key="6">
    <source>
        <dbReference type="ARBA" id="ARBA00022837"/>
    </source>
</evidence>
<evidence type="ECO:0000256" key="5">
    <source>
        <dbReference type="ARBA" id="ARBA00022801"/>
    </source>
</evidence>